<dbReference type="OrthoDB" id="10442864at2759"/>
<feature type="compositionally biased region" description="Polar residues" evidence="1">
    <location>
        <begin position="129"/>
        <end position="139"/>
    </location>
</feature>
<protein>
    <submittedName>
        <fullName evidence="2">Uncharacterized protein</fullName>
    </submittedName>
</protein>
<dbReference type="Proteomes" id="UP000054018">
    <property type="component" value="Unassembled WGS sequence"/>
</dbReference>
<sequence>MENTYPMFRFTTNGWKVNYLASTSYPAWQKVHLDENGRWKVRKVKGLKTEDDNDNDNYDVDNDSTGEVSMKWKAMQHAFKTEGPDKKFKGTTPSTSSPTLPSPPASDTCSPSSEPSTECLPQAMHEASPASSTDAQQDASIIHDSPSVEESVMQCAVDTAATTSKISINPLAALTLAAHKVQEIPLPAPHNASEMLQSSPTATTATESNTRLVLESIDVTLPAATISVTLDNSTVDSRSKPSNGNGKVKMRPGPTKNGRYV</sequence>
<gene>
    <name evidence="2" type="ORF">PISMIDRAFT_11123</name>
</gene>
<evidence type="ECO:0000256" key="1">
    <source>
        <dbReference type="SAM" id="MobiDB-lite"/>
    </source>
</evidence>
<keyword evidence="3" id="KW-1185">Reference proteome</keyword>
<feature type="region of interest" description="Disordered" evidence="1">
    <location>
        <begin position="81"/>
        <end position="139"/>
    </location>
</feature>
<feature type="compositionally biased region" description="Polar residues" evidence="1">
    <location>
        <begin position="232"/>
        <end position="245"/>
    </location>
</feature>
<reference evidence="3" key="2">
    <citation type="submission" date="2015-01" db="EMBL/GenBank/DDBJ databases">
        <title>Evolutionary Origins and Diversification of the Mycorrhizal Mutualists.</title>
        <authorList>
            <consortium name="DOE Joint Genome Institute"/>
            <consortium name="Mycorrhizal Genomics Consortium"/>
            <person name="Kohler A."/>
            <person name="Kuo A."/>
            <person name="Nagy L.G."/>
            <person name="Floudas D."/>
            <person name="Copeland A."/>
            <person name="Barry K.W."/>
            <person name="Cichocki N."/>
            <person name="Veneault-Fourrey C."/>
            <person name="LaButti K."/>
            <person name="Lindquist E.A."/>
            <person name="Lipzen A."/>
            <person name="Lundell T."/>
            <person name="Morin E."/>
            <person name="Murat C."/>
            <person name="Riley R."/>
            <person name="Ohm R."/>
            <person name="Sun H."/>
            <person name="Tunlid A."/>
            <person name="Henrissat B."/>
            <person name="Grigoriev I.V."/>
            <person name="Hibbett D.S."/>
            <person name="Martin F."/>
        </authorList>
    </citation>
    <scope>NUCLEOTIDE SEQUENCE [LARGE SCALE GENOMIC DNA]</scope>
    <source>
        <strain evidence="3">441</strain>
    </source>
</reference>
<name>A0A0C9Z268_9AGAM</name>
<dbReference type="STRING" id="765257.A0A0C9Z268"/>
<dbReference type="HOGENOM" id="CLU_035442_0_0_1"/>
<dbReference type="EMBL" id="KN833730">
    <property type="protein sequence ID" value="KIK23136.1"/>
    <property type="molecule type" value="Genomic_DNA"/>
</dbReference>
<dbReference type="AlphaFoldDB" id="A0A0C9Z268"/>
<evidence type="ECO:0000313" key="2">
    <source>
        <dbReference type="EMBL" id="KIK23136.1"/>
    </source>
</evidence>
<organism evidence="2 3">
    <name type="scientific">Pisolithus microcarpus 441</name>
    <dbReference type="NCBI Taxonomy" id="765257"/>
    <lineage>
        <taxon>Eukaryota</taxon>
        <taxon>Fungi</taxon>
        <taxon>Dikarya</taxon>
        <taxon>Basidiomycota</taxon>
        <taxon>Agaricomycotina</taxon>
        <taxon>Agaricomycetes</taxon>
        <taxon>Agaricomycetidae</taxon>
        <taxon>Boletales</taxon>
        <taxon>Sclerodermatineae</taxon>
        <taxon>Pisolithaceae</taxon>
        <taxon>Pisolithus</taxon>
    </lineage>
</organism>
<accession>A0A0C9Z268</accession>
<reference evidence="2 3" key="1">
    <citation type="submission" date="2014-04" db="EMBL/GenBank/DDBJ databases">
        <authorList>
            <consortium name="DOE Joint Genome Institute"/>
            <person name="Kuo A."/>
            <person name="Kohler A."/>
            <person name="Costa M.D."/>
            <person name="Nagy L.G."/>
            <person name="Floudas D."/>
            <person name="Copeland A."/>
            <person name="Barry K.W."/>
            <person name="Cichocki N."/>
            <person name="Veneault-Fourrey C."/>
            <person name="LaButti K."/>
            <person name="Lindquist E.A."/>
            <person name="Lipzen A."/>
            <person name="Lundell T."/>
            <person name="Morin E."/>
            <person name="Murat C."/>
            <person name="Sun H."/>
            <person name="Tunlid A."/>
            <person name="Henrissat B."/>
            <person name="Grigoriev I.V."/>
            <person name="Hibbett D.S."/>
            <person name="Martin F."/>
            <person name="Nordberg H.P."/>
            <person name="Cantor M.N."/>
            <person name="Hua S.X."/>
        </authorList>
    </citation>
    <scope>NUCLEOTIDE SEQUENCE [LARGE SCALE GENOMIC DNA]</scope>
    <source>
        <strain evidence="2 3">441</strain>
    </source>
</reference>
<feature type="region of interest" description="Disordered" evidence="1">
    <location>
        <begin position="232"/>
        <end position="261"/>
    </location>
</feature>
<evidence type="ECO:0000313" key="3">
    <source>
        <dbReference type="Proteomes" id="UP000054018"/>
    </source>
</evidence>
<proteinExistence type="predicted"/>